<feature type="domain" description="FAD-dependent oxidoreductase 2 FAD-binding" evidence="6">
    <location>
        <begin position="43"/>
        <end position="483"/>
    </location>
</feature>
<dbReference type="FunFam" id="3.90.700.10:FF:000007">
    <property type="entry name" value="NADH-dependent fumarate reductase"/>
    <property type="match status" value="1"/>
</dbReference>
<dbReference type="PANTHER" id="PTHR43400:SF7">
    <property type="entry name" value="FAD-DEPENDENT OXIDOREDUCTASE 2 FAD BINDING DOMAIN-CONTAINING PROTEIN"/>
    <property type="match status" value="1"/>
</dbReference>
<name>A0A2Z6I909_9BURK</name>
<dbReference type="Proteomes" id="UP000271003">
    <property type="component" value="Chromosome"/>
</dbReference>
<evidence type="ECO:0000313" key="7">
    <source>
        <dbReference type="EMBL" id="BBF22812.1"/>
    </source>
</evidence>
<evidence type="ECO:0000256" key="2">
    <source>
        <dbReference type="ARBA" id="ARBA00022630"/>
    </source>
</evidence>
<proteinExistence type="inferred from homology"/>
<dbReference type="KEGG" id="sutt:SUTMEG_07030"/>
<evidence type="ECO:0000259" key="6">
    <source>
        <dbReference type="Pfam" id="PF00890"/>
    </source>
</evidence>
<keyword evidence="2 5" id="KW-0285">Flavoprotein</keyword>
<evidence type="ECO:0000256" key="4">
    <source>
        <dbReference type="ARBA" id="ARBA00023002"/>
    </source>
</evidence>
<comment type="cofactor">
    <cofactor evidence="1">
        <name>FAD</name>
        <dbReference type="ChEBI" id="CHEBI:57692"/>
    </cofactor>
</comment>
<keyword evidence="8" id="KW-1185">Reference proteome</keyword>
<organism evidence="7 8">
    <name type="scientific">Sutterella megalosphaeroides</name>
    <dbReference type="NCBI Taxonomy" id="2494234"/>
    <lineage>
        <taxon>Bacteria</taxon>
        <taxon>Pseudomonadati</taxon>
        <taxon>Pseudomonadota</taxon>
        <taxon>Betaproteobacteria</taxon>
        <taxon>Burkholderiales</taxon>
        <taxon>Sutterellaceae</taxon>
        <taxon>Sutterella</taxon>
    </lineage>
</organism>
<dbReference type="SUPFAM" id="SSF51905">
    <property type="entry name" value="FAD/NAD(P)-binding domain"/>
    <property type="match status" value="1"/>
</dbReference>
<comment type="similarity">
    <text evidence="5">Belongs to the FAD-dependent oxidoreductase 2 family. FRD/SDH subfamily.</text>
</comment>
<dbReference type="InterPro" id="IPR036188">
    <property type="entry name" value="FAD/NAD-bd_sf"/>
</dbReference>
<sequence length="506" mass="54365">MEQHMTSRRRLIIGGALGSAAALAGNVAQAATNAKPKFDKVYDIIVVGSGFAGLAAALEARLGGAEVLLIEKMPAFGGNSAINGGAFSVAGSPLQKKFGIEDSTDRMLADMIKSGRGLSHVDLLKMVVEGSLPAYEFTLRHGVKYKDFVQHFGGHSVPRTLQTVESTGGGITRPLTESCRKHGVELHLHAKMEDFVRAEDGRVIGLTVRERYQFPKEDSGVLQTYGARKGVIMATGGFSRNLWFRRQQDPSLDERLDSTNHPGATGEGLLKMFAIGGAPVQVDQIQLGPWCSPDERGFGLVSQFNTIAGFPMGIMVDVRTGKRFCNELADRKERTDAILGLMEDGKPVYPVCFTDSKGVEKAQTLKNGLKYGVIKAFDTIEDLAKAYGIPADALVEQVKRFNAMVADKNDTEFHRALDLAIQLDKPPFYACRVWPKVHYCMGGVGITAKAEVYSVEGKVIPGLYAAGEVTGGTHGASRLGGCAIADGLVMGRVAADNCLKMKPVAL</sequence>
<dbReference type="NCBIfam" id="TIGR01813">
    <property type="entry name" value="flavo_cyto_c"/>
    <property type="match status" value="1"/>
</dbReference>
<keyword evidence="3 5" id="KW-0274">FAD</keyword>
<reference evidence="7 8" key="1">
    <citation type="journal article" date="2018" name="Int. J. Syst. Evol. Microbiol.">
        <title>Mesosutterella multiformis gen. nov., sp. nov., a member of the family Sutterellaceae and Sutterella megalosphaeroides sp. nov., isolated from human faeces.</title>
        <authorList>
            <person name="Sakamoto M."/>
            <person name="Ikeyama N."/>
            <person name="Kunihiro T."/>
            <person name="Iino T."/>
            <person name="Yuki M."/>
            <person name="Ohkuma M."/>
        </authorList>
    </citation>
    <scope>NUCLEOTIDE SEQUENCE [LARGE SCALE GENOMIC DNA]</scope>
    <source>
        <strain evidence="7 8">6FBBBH3</strain>
    </source>
</reference>
<dbReference type="PANTHER" id="PTHR43400">
    <property type="entry name" value="FUMARATE REDUCTASE"/>
    <property type="match status" value="1"/>
</dbReference>
<dbReference type="EMBL" id="AP018786">
    <property type="protein sequence ID" value="BBF22812.1"/>
    <property type="molecule type" value="Genomic_DNA"/>
</dbReference>
<dbReference type="InterPro" id="IPR006311">
    <property type="entry name" value="TAT_signal"/>
</dbReference>
<dbReference type="OrthoDB" id="9813348at2"/>
<dbReference type="GO" id="GO:0016627">
    <property type="term" value="F:oxidoreductase activity, acting on the CH-CH group of donors"/>
    <property type="evidence" value="ECO:0007669"/>
    <property type="project" value="UniProtKB-ARBA"/>
</dbReference>
<dbReference type="InterPro" id="IPR010960">
    <property type="entry name" value="Flavocytochrome_c"/>
</dbReference>
<accession>A0A2Z6I909</accession>
<evidence type="ECO:0000256" key="1">
    <source>
        <dbReference type="ARBA" id="ARBA00001974"/>
    </source>
</evidence>
<dbReference type="GO" id="GO:0010181">
    <property type="term" value="F:FMN binding"/>
    <property type="evidence" value="ECO:0007669"/>
    <property type="project" value="InterPro"/>
</dbReference>
<feature type="chain" id="PRO_5022254433" evidence="5">
    <location>
        <begin position="31"/>
        <end position="506"/>
    </location>
</feature>
<dbReference type="PROSITE" id="PS51318">
    <property type="entry name" value="TAT"/>
    <property type="match status" value="1"/>
</dbReference>
<dbReference type="InterPro" id="IPR027477">
    <property type="entry name" value="Succ_DH/fumarate_Rdtase_cat_sf"/>
</dbReference>
<feature type="signal peptide" evidence="5">
    <location>
        <begin position="1"/>
        <end position="30"/>
    </location>
</feature>
<dbReference type="AlphaFoldDB" id="A0A2Z6I909"/>
<evidence type="ECO:0000313" key="8">
    <source>
        <dbReference type="Proteomes" id="UP000271003"/>
    </source>
</evidence>
<evidence type="ECO:0000256" key="3">
    <source>
        <dbReference type="ARBA" id="ARBA00022827"/>
    </source>
</evidence>
<dbReference type="InterPro" id="IPR050315">
    <property type="entry name" value="FAD-oxidoreductase_2"/>
</dbReference>
<dbReference type="InterPro" id="IPR003953">
    <property type="entry name" value="FAD-dep_OxRdtase_2_FAD-bd"/>
</dbReference>
<dbReference type="SUPFAM" id="SSF56425">
    <property type="entry name" value="Succinate dehydrogenase/fumarate reductase flavoprotein, catalytic domain"/>
    <property type="match status" value="1"/>
</dbReference>
<protein>
    <submittedName>
        <fullName evidence="7">Flavocytochrome c</fullName>
    </submittedName>
</protein>
<evidence type="ECO:0000256" key="5">
    <source>
        <dbReference type="RuleBase" id="RU366062"/>
    </source>
</evidence>
<dbReference type="Pfam" id="PF00890">
    <property type="entry name" value="FAD_binding_2"/>
    <property type="match status" value="1"/>
</dbReference>
<gene>
    <name evidence="7" type="ORF">SUTMEG_07030</name>
</gene>
<keyword evidence="4 5" id="KW-0560">Oxidoreductase</keyword>
<dbReference type="Gene3D" id="3.90.700.10">
    <property type="entry name" value="Succinate dehydrogenase/fumarate reductase flavoprotein, catalytic domain"/>
    <property type="match status" value="1"/>
</dbReference>
<keyword evidence="5" id="KW-0732">Signal</keyword>
<dbReference type="Gene3D" id="3.50.50.60">
    <property type="entry name" value="FAD/NAD(P)-binding domain"/>
    <property type="match status" value="1"/>
</dbReference>